<dbReference type="EMBL" id="JACASF010000014">
    <property type="protein sequence ID" value="KAF6433787.1"/>
    <property type="molecule type" value="Genomic_DNA"/>
</dbReference>
<organism evidence="1 2">
    <name type="scientific">Molossus molossus</name>
    <name type="common">Pallas' mastiff bat</name>
    <name type="synonym">Vespertilio molossus</name>
    <dbReference type="NCBI Taxonomy" id="27622"/>
    <lineage>
        <taxon>Eukaryota</taxon>
        <taxon>Metazoa</taxon>
        <taxon>Chordata</taxon>
        <taxon>Craniata</taxon>
        <taxon>Vertebrata</taxon>
        <taxon>Euteleostomi</taxon>
        <taxon>Mammalia</taxon>
        <taxon>Eutheria</taxon>
        <taxon>Laurasiatheria</taxon>
        <taxon>Chiroptera</taxon>
        <taxon>Yangochiroptera</taxon>
        <taxon>Molossidae</taxon>
        <taxon>Molossus</taxon>
    </lineage>
</organism>
<evidence type="ECO:0000313" key="1">
    <source>
        <dbReference type="EMBL" id="KAF6433787.1"/>
    </source>
</evidence>
<protein>
    <submittedName>
        <fullName evidence="1">Uncharacterized protein</fullName>
    </submittedName>
</protein>
<accession>A0A7J8EE59</accession>
<comment type="caution">
    <text evidence="1">The sequence shown here is derived from an EMBL/GenBank/DDBJ whole genome shotgun (WGS) entry which is preliminary data.</text>
</comment>
<reference evidence="1 2" key="1">
    <citation type="journal article" date="2020" name="Nature">
        <title>Six reference-quality genomes reveal evolution of bat adaptations.</title>
        <authorList>
            <person name="Jebb D."/>
            <person name="Huang Z."/>
            <person name="Pippel M."/>
            <person name="Hughes G.M."/>
            <person name="Lavrichenko K."/>
            <person name="Devanna P."/>
            <person name="Winkler S."/>
            <person name="Jermiin L.S."/>
            <person name="Skirmuntt E.C."/>
            <person name="Katzourakis A."/>
            <person name="Burkitt-Gray L."/>
            <person name="Ray D.A."/>
            <person name="Sullivan K.A.M."/>
            <person name="Roscito J.G."/>
            <person name="Kirilenko B.M."/>
            <person name="Davalos L.M."/>
            <person name="Corthals A.P."/>
            <person name="Power M.L."/>
            <person name="Jones G."/>
            <person name="Ransome R.D."/>
            <person name="Dechmann D.K.N."/>
            <person name="Locatelli A.G."/>
            <person name="Puechmaille S.J."/>
            <person name="Fedrigo O."/>
            <person name="Jarvis E.D."/>
            <person name="Hiller M."/>
            <person name="Vernes S.C."/>
            <person name="Myers E.W."/>
            <person name="Teeling E.C."/>
        </authorList>
    </citation>
    <scope>NUCLEOTIDE SEQUENCE [LARGE SCALE GENOMIC DNA]</scope>
    <source>
        <strain evidence="1">MMolMol1</strain>
        <tissue evidence="1">Muscle</tissue>
    </source>
</reference>
<name>A0A7J8EE59_MOLMO</name>
<dbReference type="InParanoid" id="A0A7J8EE59"/>
<gene>
    <name evidence="1" type="ORF">HJG59_008850</name>
</gene>
<keyword evidence="2" id="KW-1185">Reference proteome</keyword>
<dbReference type="AlphaFoldDB" id="A0A7J8EE59"/>
<dbReference type="Proteomes" id="UP000550707">
    <property type="component" value="Unassembled WGS sequence"/>
</dbReference>
<proteinExistence type="predicted"/>
<sequence>MRPLPFRGAFPQYHTANVSVYQNLSARHLSACSFHAVRPPPLRVTPPVIVTPPLNVTPPLSVAQPLAAAVECRAAGVEASSLRSEIGCGKSTAEFCRKIRKYCVSISVSVVSFADIHLRDL</sequence>
<evidence type="ECO:0000313" key="2">
    <source>
        <dbReference type="Proteomes" id="UP000550707"/>
    </source>
</evidence>